<comment type="cofactor">
    <cofactor evidence="1">
        <name>Co(2+)</name>
        <dbReference type="ChEBI" id="CHEBI:48828"/>
    </cofactor>
</comment>
<sequence length="404" mass="45445">MKLGYFIIYLVTTSSSFAYASEYSKRLSAKISSVISPKFYTGKNGNSDEVDNKSGYGSGSVFDHYVYGQTPDFHVQQQQQQSPHNQAHPHLTHANVVPQSKQYELPPSPMIYPVKLPFPQWLTDFTGLHEWPGLDPPYIPLDFIDFNKIVPVPKHPQASCSSLQLRSPASCSFDCFNCVEFDDVYTCPKLSQTFDDGPSPYTSKLLDALSESQTQTTFFTLGVNIVRFPEIYQSACLAGHIMGSHTWSHKFLPSLTNEEIIAQVEWSIWSMNATGFHLPKWFRPPYGGIDNRIRSILRQFGMQSVLWDFDTFDWKMLDHSNMRNEQDVYNDVKKFKEERKGGGNAGKGTFGSGGGLILEHDAIQRTVDVGIEILNNVVGGGKDHQLTVPKCVGGIDYIKSFPKE</sequence>
<keyword evidence="4" id="KW-0146">Chitin degradation</keyword>
<dbReference type="EC" id="3.5.1.41" evidence="6"/>
<dbReference type="SUPFAM" id="SSF88713">
    <property type="entry name" value="Glycoside hydrolase/deacetylase"/>
    <property type="match status" value="1"/>
</dbReference>
<comment type="catalytic activity">
    <reaction evidence="7">
        <text>[(1-&gt;4)-N-acetyl-beta-D-glucosaminyl](n) + n H2O = chitosan + n acetate</text>
        <dbReference type="Rhea" id="RHEA:10464"/>
        <dbReference type="Rhea" id="RHEA-COMP:9593"/>
        <dbReference type="Rhea" id="RHEA-COMP:9597"/>
        <dbReference type="ChEBI" id="CHEBI:15377"/>
        <dbReference type="ChEBI" id="CHEBI:17029"/>
        <dbReference type="ChEBI" id="CHEBI:30089"/>
        <dbReference type="ChEBI" id="CHEBI:57704"/>
        <dbReference type="EC" id="3.5.1.41"/>
    </reaction>
    <physiologicalReaction direction="left-to-right" evidence="7">
        <dbReference type="Rhea" id="RHEA:10465"/>
    </physiologicalReaction>
</comment>
<gene>
    <name evidence="9" type="primary">CDA2</name>
    <name evidence="9" type="ORF">FOB60_003368</name>
</gene>
<keyword evidence="4" id="KW-0119">Carbohydrate metabolism</keyword>
<evidence type="ECO:0000256" key="2">
    <source>
        <dbReference type="ARBA" id="ARBA00022723"/>
    </source>
</evidence>
<evidence type="ECO:0000256" key="3">
    <source>
        <dbReference type="ARBA" id="ARBA00022801"/>
    </source>
</evidence>
<dbReference type="PROSITE" id="PS51677">
    <property type="entry name" value="NODB"/>
    <property type="match status" value="1"/>
</dbReference>
<dbReference type="PANTHER" id="PTHR10587">
    <property type="entry name" value="GLYCOSYL TRANSFERASE-RELATED"/>
    <property type="match status" value="1"/>
</dbReference>
<accession>A0A8X7TB08</accession>
<dbReference type="InterPro" id="IPR002509">
    <property type="entry name" value="NODB_dom"/>
</dbReference>
<evidence type="ECO:0000256" key="7">
    <source>
        <dbReference type="ARBA" id="ARBA00048494"/>
    </source>
</evidence>
<protein>
    <recommendedName>
        <fullName evidence="6">chitin deacetylase</fullName>
        <ecNumber evidence="6">3.5.1.41</ecNumber>
    </recommendedName>
</protein>
<dbReference type="GO" id="GO:0006032">
    <property type="term" value="P:chitin catabolic process"/>
    <property type="evidence" value="ECO:0007669"/>
    <property type="project" value="UniProtKB-KW"/>
</dbReference>
<dbReference type="Pfam" id="PF01522">
    <property type="entry name" value="Polysacc_deac_1"/>
    <property type="match status" value="1"/>
</dbReference>
<reference evidence="9" key="1">
    <citation type="submission" date="2020-03" db="EMBL/GenBank/DDBJ databases">
        <title>FDA dAtabase for Regulatory Grade micrObial Sequences (FDA-ARGOS): Supporting development and validation of Infectious Disease Dx tests.</title>
        <authorList>
            <person name="Campos J."/>
            <person name="Goldberg B."/>
            <person name="Tallon L."/>
            <person name="Sadzewicz L."/>
            <person name="Vavikolanu K."/>
            <person name="Mehta A."/>
            <person name="Aluvathingal J."/>
            <person name="Nadendla S."/>
            <person name="Nandy P."/>
            <person name="Geyer C."/>
            <person name="Yan Y."/>
            <person name="Sichtig H."/>
        </authorList>
    </citation>
    <scope>NUCLEOTIDE SEQUENCE [LARGE SCALE GENOMIC DNA]</scope>
    <source>
        <strain evidence="9">FDAARGOS_652</strain>
    </source>
</reference>
<dbReference type="GO" id="GO:0030476">
    <property type="term" value="P:ascospore wall assembly"/>
    <property type="evidence" value="ECO:0007669"/>
    <property type="project" value="TreeGrafter"/>
</dbReference>
<dbReference type="AlphaFoldDB" id="A0A8X7TB08"/>
<evidence type="ECO:0000313" key="10">
    <source>
        <dbReference type="Proteomes" id="UP000590412"/>
    </source>
</evidence>
<dbReference type="GO" id="GO:0005628">
    <property type="term" value="C:prospore membrane"/>
    <property type="evidence" value="ECO:0007669"/>
    <property type="project" value="TreeGrafter"/>
</dbReference>
<dbReference type="InterPro" id="IPR050248">
    <property type="entry name" value="Polysacc_deacetylase_ArnD"/>
</dbReference>
<dbReference type="GO" id="GO:0046872">
    <property type="term" value="F:metal ion binding"/>
    <property type="evidence" value="ECO:0007669"/>
    <property type="project" value="UniProtKB-KW"/>
</dbReference>
<dbReference type="PANTHER" id="PTHR10587:SF133">
    <property type="entry name" value="CHITIN DEACETYLASE 1-RELATED"/>
    <property type="match status" value="1"/>
</dbReference>
<keyword evidence="3" id="KW-0378">Hydrolase</keyword>
<keyword evidence="5" id="KW-0170">Cobalt</keyword>
<keyword evidence="4" id="KW-0624">Polysaccharide degradation</keyword>
<proteinExistence type="predicted"/>
<dbReference type="OrthoDB" id="2125469at2759"/>
<dbReference type="Proteomes" id="UP000590412">
    <property type="component" value="Unassembled WGS sequence"/>
</dbReference>
<dbReference type="EMBL" id="JABWAB010000004">
    <property type="protein sequence ID" value="KAF6053112.1"/>
    <property type="molecule type" value="Genomic_DNA"/>
</dbReference>
<evidence type="ECO:0000256" key="4">
    <source>
        <dbReference type="ARBA" id="ARBA00023024"/>
    </source>
</evidence>
<dbReference type="GO" id="GO:0005975">
    <property type="term" value="P:carbohydrate metabolic process"/>
    <property type="evidence" value="ECO:0007669"/>
    <property type="project" value="InterPro"/>
</dbReference>
<evidence type="ECO:0000256" key="5">
    <source>
        <dbReference type="ARBA" id="ARBA00023285"/>
    </source>
</evidence>
<evidence type="ECO:0000313" key="9">
    <source>
        <dbReference type="EMBL" id="KAF6053112.1"/>
    </source>
</evidence>
<feature type="domain" description="NodB homology" evidence="8">
    <location>
        <begin position="188"/>
        <end position="389"/>
    </location>
</feature>
<keyword evidence="2" id="KW-0479">Metal-binding</keyword>
<evidence type="ECO:0000256" key="6">
    <source>
        <dbReference type="ARBA" id="ARBA00024056"/>
    </source>
</evidence>
<organism evidence="9 10">
    <name type="scientific">Candida parapsilosis</name>
    <name type="common">Yeast</name>
    <dbReference type="NCBI Taxonomy" id="5480"/>
    <lineage>
        <taxon>Eukaryota</taxon>
        <taxon>Fungi</taxon>
        <taxon>Dikarya</taxon>
        <taxon>Ascomycota</taxon>
        <taxon>Saccharomycotina</taxon>
        <taxon>Pichiomycetes</taxon>
        <taxon>Debaryomycetaceae</taxon>
        <taxon>Candida/Lodderomyces clade</taxon>
        <taxon>Candida</taxon>
    </lineage>
</organism>
<name>A0A8X7TB08_CANPA</name>
<dbReference type="Gene3D" id="3.20.20.370">
    <property type="entry name" value="Glycoside hydrolase/deacetylase"/>
    <property type="match status" value="1"/>
</dbReference>
<dbReference type="InterPro" id="IPR011330">
    <property type="entry name" value="Glyco_hydro/deAcase_b/a-brl"/>
</dbReference>
<dbReference type="GO" id="GO:0004099">
    <property type="term" value="F:chitin deacetylase activity"/>
    <property type="evidence" value="ECO:0007669"/>
    <property type="project" value="UniProtKB-EC"/>
</dbReference>
<evidence type="ECO:0000256" key="1">
    <source>
        <dbReference type="ARBA" id="ARBA00001941"/>
    </source>
</evidence>
<evidence type="ECO:0000259" key="8">
    <source>
        <dbReference type="PROSITE" id="PS51677"/>
    </source>
</evidence>
<comment type="caution">
    <text evidence="9">The sequence shown here is derived from an EMBL/GenBank/DDBJ whole genome shotgun (WGS) entry which is preliminary data.</text>
</comment>